<feature type="coiled-coil region" evidence="8">
    <location>
        <begin position="1094"/>
        <end position="1163"/>
    </location>
</feature>
<dbReference type="PANTHER" id="PTHR18879">
    <property type="entry name" value="CENTROSOMAL PROTEIN OF 290 KDA"/>
    <property type="match status" value="1"/>
</dbReference>
<dbReference type="Proteomes" id="UP000290809">
    <property type="component" value="Unassembled WGS sequence"/>
</dbReference>
<feature type="coiled-coil region" evidence="8">
    <location>
        <begin position="485"/>
        <end position="519"/>
    </location>
</feature>
<comment type="caution">
    <text evidence="10">The sequence shown here is derived from an EMBL/GenBank/DDBJ whole genome shotgun (WGS) entry which is preliminary data.</text>
</comment>
<sequence>MTEQTVSSDTVSKLPSNVVSACPNHSELNQSIYSSCTQAEEAAQSQANEVTILEKQLKRYEEGEYGLSEAIAELKATRLQLNSKERQLEEVCRLASQAESSLNEINLENEHLRSKLGIPLIEKIDLNGYRRQKRAEVEEDRAVNIILQKEIEKLEDERLELKRKLRTLARQLGQQYGSSDLHVDGVLLGNLNQVSEEVVSTQSVRVVSASRSSQKTKSSPTQDELADLPEVWKARFKILDEELVQALKQIEEEHKKHDKLETRLKQITEANVLLESGLKEVQNQIHSFHIESKNQRDLSEEKKQSKSDNITKTEKREVANNKLKIKNEIIQLDCPSLDKLLAALDARNMVEDIDSGQFLKSRVDQLEGANQELRSNLRDIRMSSALYEVKLNEAHNRIKQLESQLESVDLLNNNTPSQTFIEGQSPLPKDINPDTAKVILSLEEHLLTMMKDISDKNTQLAYIDNQMEAARRKYSVCKHHQGLLYRDFYNERQTWKKEKEKLEQRLECSEMRVNELEVHKSELHHLQDILSSLGDSSGDKEQSESSPIKQKIADQSRQILLLRVNEVGLRRRYLATREREVALSKVKFRLKITKIVISHLNFPSLTIKSDFHFSDNHTIENTNLKSDIFQLESAVSARLNYYARCKETAAFQIQKLQKTLDRCVPEDELNNLRNEYETLAIKYKELLENGSNSVNYQLALKSTQANLDTLKKQHDELKEQLTIEKERRYLLENSINQLQSNVTVKSDQVENDVTDTNIAKRLALIEMKELNERERANHTQIILNTVQDANHQLELRNRELENKFTEITKSLIELQQTEKILRQELTMFIKYKFSIKHLMLLLKITISMLDEYVQNILNFKIKTLNFAILEAVPISEHQEIETKNTELEQTNLKLRHEVEQLKEVALISMNQHQNLEDQLNDQSTEIQNLREQMTELESKDDSKANLAQLHRLVTRIQISESTALRRLASTQVKVNRLENDLLKAEKRLIQKEKELTNVYDKSHRREKRLRETITSLRQRYAGSIPLIQQEKLSLRLTETLRKCISIQLALDEALNDKIKKESIIEGYEERKKLTSDIQDILKQYNEEHKNHDINKNLEKKLLDWQERLSELRVSESTQRRQVERLKEKVRHLESIVQNQEKQLNELESENSRLVKELDQCEIQWEQREAELECAIEKNTISNYINTENMDEFKSIPNLLADEDIETVCNQVDHKDNFNELSKSIPLNSEQPLSTCVEESVQDYNHQTMNKLKNENTTLRKRLTQLLQLLHLQDIKLQNAINHCSTTQNPDIQSTLAGLRANMELLQRRLNGKDESLARVNELLKQAYEANEKSNDRHNQEIAILQNKLQNKMEEQLLQLAQNVESVGRNEISNVHLMELKKRLYELEESLNEQNQAVFRQAEQTKVIRQECDLWQLKYNQLQTKTETMKANMENLHREETMKLTSQIEQLQKELDKSNVKLSEYNNEVKRWKAEANKSPSVMQRQLAERLRTDLLEKDKQIRALSKALGELRHDLVTQAEQAVLATNSMQPIQCAPPLQEVNESKTIDETVVSPVSANPIESAILPQSAKTNHEMKISKDKEKILKLEDLNKKLELECKNLNNQLERIKCTRDIKISLDMRSSLTNEWEARKRLEAEINKLKEQLSKKSSEFTSIQKQLDLTRNALERTNRQNEYLREKVNEVWGPGAIPDESNDLTMEQNKKEIRNRSSNSCISERVDLHQQVEELQSEVERLRRAQRMSAGLPPGTKSMNTDTMLIKTADMRNKILTERIDDLEKQLLDKGFVSPSKLQLEQAIRRDLLRLNNENIELKFELEALRSDTTRYKTRVHDLQAYVDLLKQEKEALRSGQNLDKSFNSDSSTMSSIKRVYYNRWDLYVSVSKRLLLIIISGPSYKVYLIKIGLYQ</sequence>
<dbReference type="GO" id="GO:1905515">
    <property type="term" value="P:non-motile cilium assembly"/>
    <property type="evidence" value="ECO:0007669"/>
    <property type="project" value="TreeGrafter"/>
</dbReference>
<dbReference type="GO" id="GO:1905349">
    <property type="term" value="P:ciliary transition zone assembly"/>
    <property type="evidence" value="ECO:0007669"/>
    <property type="project" value="TreeGrafter"/>
</dbReference>
<feature type="coiled-coil region" evidence="8">
    <location>
        <begin position="1717"/>
        <end position="1820"/>
    </location>
</feature>
<feature type="coiled-coil region" evidence="8">
    <location>
        <begin position="236"/>
        <end position="284"/>
    </location>
</feature>
<dbReference type="GO" id="GO:0034451">
    <property type="term" value="C:centriolar satellite"/>
    <property type="evidence" value="ECO:0007669"/>
    <property type="project" value="TreeGrafter"/>
</dbReference>
<evidence type="ECO:0000256" key="2">
    <source>
        <dbReference type="ARBA" id="ARBA00004300"/>
    </source>
</evidence>
<feature type="coiled-coil region" evidence="8">
    <location>
        <begin position="783"/>
        <end position="817"/>
    </location>
</feature>
<accession>A0A430QQ48</accession>
<keyword evidence="7" id="KW-0966">Cell projection</keyword>
<comment type="subcellular location">
    <subcellularLocation>
        <location evidence="1">Cytoplasm</location>
        <location evidence="1">Cytoskeleton</location>
        <location evidence="1">Cilium basal body</location>
    </subcellularLocation>
    <subcellularLocation>
        <location evidence="2">Cytoplasm</location>
        <location evidence="2">Cytoskeleton</location>
        <location evidence="2">Microtubule organizing center</location>
        <location evidence="2">Centrosome</location>
    </subcellularLocation>
</comment>
<keyword evidence="4" id="KW-0970">Cilium biogenesis/degradation</keyword>
<feature type="coiled-coil region" evidence="8">
    <location>
        <begin position="1577"/>
        <end position="1679"/>
    </location>
</feature>
<keyword evidence="3" id="KW-0963">Cytoplasm</keyword>
<dbReference type="GO" id="GO:0097711">
    <property type="term" value="P:ciliary basal body-plasma membrane docking"/>
    <property type="evidence" value="ECO:0007669"/>
    <property type="project" value="TreeGrafter"/>
</dbReference>
<feature type="coiled-coil region" evidence="8">
    <location>
        <begin position="877"/>
        <end position="1001"/>
    </location>
</feature>
<evidence type="ECO:0000256" key="5">
    <source>
        <dbReference type="ARBA" id="ARBA00023054"/>
    </source>
</evidence>
<evidence type="ECO:0000256" key="3">
    <source>
        <dbReference type="ARBA" id="ARBA00022490"/>
    </source>
</evidence>
<dbReference type="PANTHER" id="PTHR18879:SF20">
    <property type="entry name" value="CENTROSOMAL PROTEIN OF 290 KDA"/>
    <property type="match status" value="1"/>
</dbReference>
<feature type="coiled-coil region" evidence="8">
    <location>
        <begin position="669"/>
        <end position="727"/>
    </location>
</feature>
<feature type="region of interest" description="Disordered" evidence="9">
    <location>
        <begin position="290"/>
        <end position="313"/>
    </location>
</feature>
<feature type="coiled-coil region" evidence="8">
    <location>
        <begin position="36"/>
        <end position="171"/>
    </location>
</feature>
<gene>
    <name evidence="10" type="ORF">DC041_0007552</name>
</gene>
<evidence type="ECO:0000313" key="10">
    <source>
        <dbReference type="EMBL" id="RTG89828.1"/>
    </source>
</evidence>
<feature type="coiled-coil region" evidence="8">
    <location>
        <begin position="356"/>
        <end position="411"/>
    </location>
</feature>
<feature type="coiled-coil region" evidence="8">
    <location>
        <begin position="1295"/>
        <end position="1507"/>
    </location>
</feature>
<evidence type="ECO:0000256" key="6">
    <source>
        <dbReference type="ARBA" id="ARBA00023212"/>
    </source>
</evidence>
<evidence type="ECO:0000256" key="1">
    <source>
        <dbReference type="ARBA" id="ARBA00004120"/>
    </source>
</evidence>
<evidence type="ECO:0000256" key="4">
    <source>
        <dbReference type="ARBA" id="ARBA00022794"/>
    </source>
</evidence>
<keyword evidence="11" id="KW-1185">Reference proteome</keyword>
<reference evidence="10 11" key="1">
    <citation type="journal article" date="2019" name="PLoS Pathog.">
        <title>Genome sequence of the bovine parasite Schistosoma bovis Tanzania.</title>
        <authorList>
            <person name="Oey H."/>
            <person name="Zakrzewski M."/>
            <person name="Gobert G."/>
            <person name="Gravermann K."/>
            <person name="Stoye J."/>
            <person name="Jones M."/>
            <person name="Mcmanus D."/>
            <person name="Krause L."/>
        </authorList>
    </citation>
    <scope>NUCLEOTIDE SEQUENCE [LARGE SCALE GENOMIC DNA]</scope>
    <source>
        <strain evidence="10 11">TAN1997</strain>
    </source>
</reference>
<dbReference type="EMBL" id="QMKO01001480">
    <property type="protein sequence ID" value="RTG89828.1"/>
    <property type="molecule type" value="Genomic_DNA"/>
</dbReference>
<dbReference type="InterPro" id="IPR026201">
    <property type="entry name" value="Cep290"/>
</dbReference>
<keyword evidence="5 8" id="KW-0175">Coiled coil</keyword>
<evidence type="ECO:0000256" key="9">
    <source>
        <dbReference type="SAM" id="MobiDB-lite"/>
    </source>
</evidence>
<name>A0A430QQ48_SCHBO</name>
<proteinExistence type="predicted"/>
<organism evidence="10 11">
    <name type="scientific">Schistosoma bovis</name>
    <name type="common">Blood fluke</name>
    <dbReference type="NCBI Taxonomy" id="6184"/>
    <lineage>
        <taxon>Eukaryota</taxon>
        <taxon>Metazoa</taxon>
        <taxon>Spiralia</taxon>
        <taxon>Lophotrochozoa</taxon>
        <taxon>Platyhelminthes</taxon>
        <taxon>Trematoda</taxon>
        <taxon>Digenea</taxon>
        <taxon>Strigeidida</taxon>
        <taxon>Schistosomatoidea</taxon>
        <taxon>Schistosomatidae</taxon>
        <taxon>Schistosoma</taxon>
    </lineage>
</organism>
<protein>
    <submittedName>
        <fullName evidence="10">Centrosomal protein CEP290</fullName>
    </submittedName>
</protein>
<evidence type="ECO:0000256" key="8">
    <source>
        <dbReference type="SAM" id="Coils"/>
    </source>
</evidence>
<evidence type="ECO:0000313" key="11">
    <source>
        <dbReference type="Proteomes" id="UP000290809"/>
    </source>
</evidence>
<keyword evidence="6" id="KW-0206">Cytoskeleton</keyword>
<dbReference type="STRING" id="6184.A0A430QQ48"/>
<evidence type="ECO:0000256" key="7">
    <source>
        <dbReference type="ARBA" id="ARBA00023273"/>
    </source>
</evidence>
<dbReference type="GO" id="GO:0035869">
    <property type="term" value="C:ciliary transition zone"/>
    <property type="evidence" value="ECO:0007669"/>
    <property type="project" value="TreeGrafter"/>
</dbReference>